<proteinExistence type="predicted"/>
<accession>A0ABT4Q770</accession>
<comment type="caution">
    <text evidence="2">The sequence shown here is derived from an EMBL/GenBank/DDBJ whole genome shotgun (WGS) entry which is preliminary data.</text>
</comment>
<gene>
    <name evidence="2" type="ORF">O9H85_09880</name>
</gene>
<feature type="region of interest" description="Disordered" evidence="1">
    <location>
        <begin position="1"/>
        <end position="25"/>
    </location>
</feature>
<keyword evidence="3" id="KW-1185">Reference proteome</keyword>
<evidence type="ECO:0000313" key="3">
    <source>
        <dbReference type="Proteomes" id="UP001527882"/>
    </source>
</evidence>
<dbReference type="EMBL" id="JAQAGZ010000005">
    <property type="protein sequence ID" value="MCZ8512717.1"/>
    <property type="molecule type" value="Genomic_DNA"/>
</dbReference>
<evidence type="ECO:0000313" key="2">
    <source>
        <dbReference type="EMBL" id="MCZ8512717.1"/>
    </source>
</evidence>
<reference evidence="2 3" key="1">
    <citation type="submission" date="2022-12" db="EMBL/GenBank/DDBJ databases">
        <title>Draft genome sequence of Paenibacillus sp. dW9.</title>
        <authorList>
            <person name="Choi E.-W."/>
            <person name="Kim D.-U."/>
        </authorList>
    </citation>
    <scope>NUCLEOTIDE SEQUENCE [LARGE SCALE GENOMIC DNA]</scope>
    <source>
        <strain evidence="3">dW9</strain>
    </source>
</reference>
<sequence>MSVKKVKAPLNRQKQQKETNAEAESTDWFQTVQRAALQAKATFPDQMDNYDPEINKLV</sequence>
<organism evidence="2 3">
    <name type="scientific">Paenibacillus gyeongsangnamensis</name>
    <dbReference type="NCBI Taxonomy" id="3388067"/>
    <lineage>
        <taxon>Bacteria</taxon>
        <taxon>Bacillati</taxon>
        <taxon>Bacillota</taxon>
        <taxon>Bacilli</taxon>
        <taxon>Bacillales</taxon>
        <taxon>Paenibacillaceae</taxon>
        <taxon>Paenibacillus</taxon>
    </lineage>
</organism>
<dbReference type="Proteomes" id="UP001527882">
    <property type="component" value="Unassembled WGS sequence"/>
</dbReference>
<protein>
    <submittedName>
        <fullName evidence="2">Uncharacterized protein</fullName>
    </submittedName>
</protein>
<name>A0ABT4Q770_9BACL</name>
<evidence type="ECO:0000256" key="1">
    <source>
        <dbReference type="SAM" id="MobiDB-lite"/>
    </source>
</evidence>
<dbReference type="RefSeq" id="WP_269881164.1">
    <property type="nucleotide sequence ID" value="NZ_JAQAGZ010000005.1"/>
</dbReference>